<proteinExistence type="evidence at transcript level"/>
<dbReference type="PROSITE" id="PS50279">
    <property type="entry name" value="BPTI_KUNITZ_2"/>
    <property type="match status" value="1"/>
</dbReference>
<evidence type="ECO:0000256" key="4">
    <source>
        <dbReference type="SAM" id="SignalP"/>
    </source>
</evidence>
<dbReference type="EMBL" id="GBBL01000712">
    <property type="protein sequence ID" value="JAC26608.1"/>
    <property type="molecule type" value="mRNA"/>
</dbReference>
<dbReference type="CDD" id="cd00109">
    <property type="entry name" value="Kunitz-type"/>
    <property type="match status" value="1"/>
</dbReference>
<evidence type="ECO:0000259" key="5">
    <source>
        <dbReference type="PROSITE" id="PS50279"/>
    </source>
</evidence>
<dbReference type="SUPFAM" id="SSF57362">
    <property type="entry name" value="BPTI-like"/>
    <property type="match status" value="2"/>
</dbReference>
<keyword evidence="3" id="KW-1015">Disulfide bond</keyword>
<protein>
    <submittedName>
        <fullName evidence="6">Putative monolaris</fullName>
    </submittedName>
</protein>
<dbReference type="GO" id="GO:0004867">
    <property type="term" value="F:serine-type endopeptidase inhibitor activity"/>
    <property type="evidence" value="ECO:0007669"/>
    <property type="project" value="UniProtKB-KW"/>
</dbReference>
<dbReference type="InterPro" id="IPR036880">
    <property type="entry name" value="Kunitz_BPTI_sf"/>
</dbReference>
<evidence type="ECO:0000256" key="2">
    <source>
        <dbReference type="ARBA" id="ARBA00022900"/>
    </source>
</evidence>
<dbReference type="SMART" id="SM00131">
    <property type="entry name" value="KU"/>
    <property type="match status" value="1"/>
</dbReference>
<keyword evidence="2" id="KW-0722">Serine protease inhibitor</keyword>
<dbReference type="Gene3D" id="4.10.410.10">
    <property type="entry name" value="Pancreatic trypsin inhibitor Kunitz domain"/>
    <property type="match status" value="2"/>
</dbReference>
<feature type="chain" id="PRO_5001516413" evidence="4">
    <location>
        <begin position="19"/>
        <end position="152"/>
    </location>
</feature>
<organism evidence="6">
    <name type="scientific">Amblyomma parvum</name>
    <name type="common">South American tick</name>
    <dbReference type="NCBI Taxonomy" id="251391"/>
    <lineage>
        <taxon>Eukaryota</taxon>
        <taxon>Metazoa</taxon>
        <taxon>Ecdysozoa</taxon>
        <taxon>Arthropoda</taxon>
        <taxon>Chelicerata</taxon>
        <taxon>Arachnida</taxon>
        <taxon>Acari</taxon>
        <taxon>Parasitiformes</taxon>
        <taxon>Ixodida</taxon>
        <taxon>Ixodoidea</taxon>
        <taxon>Ixodidae</taxon>
        <taxon>Amblyomminae</taxon>
        <taxon>Amblyomma</taxon>
    </lineage>
</organism>
<dbReference type="InterPro" id="IPR002223">
    <property type="entry name" value="Kunitz_BPTI"/>
</dbReference>
<evidence type="ECO:0000256" key="1">
    <source>
        <dbReference type="ARBA" id="ARBA00022690"/>
    </source>
</evidence>
<evidence type="ECO:0000313" key="6">
    <source>
        <dbReference type="EMBL" id="JAC26608.1"/>
    </source>
</evidence>
<feature type="domain" description="BPTI/Kunitz inhibitor" evidence="5">
    <location>
        <begin position="29"/>
        <end position="83"/>
    </location>
</feature>
<feature type="signal peptide" evidence="4">
    <location>
        <begin position="1"/>
        <end position="18"/>
    </location>
</feature>
<dbReference type="AlphaFoldDB" id="A0A023G0T0"/>
<name>A0A023G0T0_AMBPA</name>
<dbReference type="Pfam" id="PF00014">
    <property type="entry name" value="Kunitz_BPTI"/>
    <property type="match status" value="1"/>
</dbReference>
<dbReference type="InterPro" id="IPR050098">
    <property type="entry name" value="TFPI/VKTCI-like"/>
</dbReference>
<keyword evidence="1" id="KW-0646">Protease inhibitor</keyword>
<dbReference type="PANTHER" id="PTHR10083:SF374">
    <property type="entry name" value="BPTI_KUNITZ INHIBITOR DOMAIN-CONTAINING PROTEIN"/>
    <property type="match status" value="1"/>
</dbReference>
<dbReference type="GO" id="GO:0005615">
    <property type="term" value="C:extracellular space"/>
    <property type="evidence" value="ECO:0007669"/>
    <property type="project" value="TreeGrafter"/>
</dbReference>
<sequence>MQLLTLFALLCLLGPTLAARRTRSATSRCLQPVSDDLRMCENSNLTRRFGYDATTNKCKEFWETKCNRNNNSFENFKTCMETCNPDSRCLKRPVPRVRTPFRETFVFNATTMNCTATRWLQPPGIKAGDNGFKHLEQCKNACQPVLIQIVSG</sequence>
<accession>A0A023G0T0</accession>
<dbReference type="PANTHER" id="PTHR10083">
    <property type="entry name" value="KUNITZ-TYPE PROTEASE INHIBITOR-RELATED"/>
    <property type="match status" value="1"/>
</dbReference>
<keyword evidence="4" id="KW-0732">Signal</keyword>
<evidence type="ECO:0000256" key="3">
    <source>
        <dbReference type="ARBA" id="ARBA00023157"/>
    </source>
</evidence>
<reference evidence="6" key="1">
    <citation type="submission" date="2014-03" db="EMBL/GenBank/DDBJ databases">
        <title>The sialotranscriptome of Amblyomma triste, Amblyomma parvum and Amblyomma cajennense ticks, uncovered by 454-based RNA-seq.</title>
        <authorList>
            <person name="Garcia G.R."/>
            <person name="Gardinassi L.G."/>
            <person name="Ribeiro J.M."/>
            <person name="Anatrielo E."/>
            <person name="Ferreira B.R."/>
            <person name="Moreira H.N."/>
            <person name="Mafra C."/>
            <person name="Olegario M.M."/>
            <person name="Szabo P.J."/>
            <person name="Miranda-Santos I.K."/>
            <person name="Maruyama S.R."/>
        </authorList>
    </citation>
    <scope>NUCLEOTIDE SEQUENCE</scope>
    <source>
        <strain evidence="6">Araguapaz</strain>
        <tissue evidence="6">Salivary glands</tissue>
    </source>
</reference>